<reference evidence="1" key="3">
    <citation type="submission" date="2025-09" db="UniProtKB">
        <authorList>
            <consortium name="Ensembl"/>
        </authorList>
    </citation>
    <scope>IDENTIFICATION</scope>
</reference>
<sequence>MSSKSFLNEVTCSLCVKYFIDPVTLGCGHSFCMPCLCLYWEEGQWPPRCPVCRETNHQLNLKTNTDLRKLVLLARQKGLYDLPNPAEEICEIHRYTKNFFCKVTKDVRCLLCCMSEQQGAPKHGSIQWTAEEYRQKLLNIMRSVWEKIQENKRNLNRETNKIRTWDKQSVLSCRGESVQLHMPQPVVPQLSSWPIPGLIDWLNQFQGNRQPSGGGGIHWPLLLSYGLPFPIVQSVDYAGNFNIHTYPYRRILYME</sequence>
<name>A0AC11BUJ1_SHEEP</name>
<protein>
    <submittedName>
        <fullName evidence="1">Uncharacterized protein</fullName>
    </submittedName>
</protein>
<proteinExistence type="predicted"/>
<accession>A0AC11BUJ1</accession>
<dbReference type="Ensembl" id="ENSOART00020024251.2">
    <property type="protein sequence ID" value="ENSOARP00020020101.2"/>
    <property type="gene ID" value="ENSOARG00020040022.1"/>
</dbReference>
<evidence type="ECO:0000313" key="1">
    <source>
        <dbReference type="Ensembl" id="ENSOARP00020020101.2"/>
    </source>
</evidence>
<reference evidence="1" key="1">
    <citation type="submission" date="2020-11" db="EMBL/GenBank/DDBJ databases">
        <authorList>
            <person name="Davenport K.M."/>
            <person name="Bickhart D.M."/>
            <person name="Smith T.P.L."/>
            <person name="Murdoch B.M."/>
            <person name="Rosen B.D."/>
        </authorList>
    </citation>
    <scope>NUCLEOTIDE SEQUENCE [LARGE SCALE GENOMIC DNA]</scope>
    <source>
        <strain evidence="1">OAR_USU_Benz2616</strain>
    </source>
</reference>
<organism evidence="1">
    <name type="scientific">Ovis aries</name>
    <name type="common">Sheep</name>
    <dbReference type="NCBI Taxonomy" id="9940"/>
    <lineage>
        <taxon>Eukaryota</taxon>
        <taxon>Metazoa</taxon>
        <taxon>Chordata</taxon>
        <taxon>Craniata</taxon>
        <taxon>Vertebrata</taxon>
        <taxon>Euteleostomi</taxon>
        <taxon>Mammalia</taxon>
        <taxon>Eutheria</taxon>
        <taxon>Laurasiatheria</taxon>
        <taxon>Artiodactyla</taxon>
        <taxon>Ruminantia</taxon>
        <taxon>Pecora</taxon>
        <taxon>Bovidae</taxon>
        <taxon>Caprinae</taxon>
        <taxon>Ovis</taxon>
    </lineage>
</organism>
<reference evidence="1" key="2">
    <citation type="submission" date="2025-08" db="UniProtKB">
        <authorList>
            <consortium name="Ensembl"/>
        </authorList>
    </citation>
    <scope>IDENTIFICATION</scope>
</reference>